<dbReference type="GO" id="GO:0016747">
    <property type="term" value="F:acyltransferase activity, transferring groups other than amino-acyl groups"/>
    <property type="evidence" value="ECO:0007669"/>
    <property type="project" value="InterPro"/>
</dbReference>
<reference evidence="3" key="1">
    <citation type="submission" date="2017-08" db="EMBL/GenBank/DDBJ databases">
        <authorList>
            <person name="Varghese N."/>
            <person name="Submissions S."/>
        </authorList>
    </citation>
    <scope>NUCLEOTIDE SEQUENCE [LARGE SCALE GENOMIC DNA]</scope>
    <source>
        <strain evidence="3">DSM 4725</strain>
    </source>
</reference>
<dbReference type="CDD" id="cd04301">
    <property type="entry name" value="NAT_SF"/>
    <property type="match status" value="1"/>
</dbReference>
<sequence length="177" mass="19172">MIVRRERASDHDAVRTLVRAAFARDPATGTERAPEDVVEAGLLDELREDPGFLPHLSLVAVTDDEISGHVIATRGWLEPTGEPVLGLGPLGVLPGAQRRGIGTVLVHAVLAVAEAADESLVALVGEPAYYRRFDFRPATELGIAAPDPAWGGYFQARWLVEPRTGGTFRFAEPFTRH</sequence>
<dbReference type="SUPFAM" id="SSF55729">
    <property type="entry name" value="Acyl-CoA N-acyltransferases (Nat)"/>
    <property type="match status" value="1"/>
</dbReference>
<dbReference type="AlphaFoldDB" id="A0A285V9T4"/>
<dbReference type="EMBL" id="OBQI01000005">
    <property type="protein sequence ID" value="SOC50810.1"/>
    <property type="molecule type" value="Genomic_DNA"/>
</dbReference>
<dbReference type="Gene3D" id="3.40.630.30">
    <property type="match status" value="1"/>
</dbReference>
<dbReference type="InterPro" id="IPR000182">
    <property type="entry name" value="GNAT_dom"/>
</dbReference>
<dbReference type="RefSeq" id="WP_097196318.1">
    <property type="nucleotide sequence ID" value="NZ_OBQI01000005.1"/>
</dbReference>
<dbReference type="InterPro" id="IPR016181">
    <property type="entry name" value="Acyl_CoA_acyltransferase"/>
</dbReference>
<dbReference type="OrthoDB" id="9797178at2"/>
<evidence type="ECO:0000259" key="1">
    <source>
        <dbReference type="PROSITE" id="PS51186"/>
    </source>
</evidence>
<keyword evidence="2" id="KW-0808">Transferase</keyword>
<dbReference type="Proteomes" id="UP000219435">
    <property type="component" value="Unassembled WGS sequence"/>
</dbReference>
<proteinExistence type="predicted"/>
<dbReference type="PROSITE" id="PS51186">
    <property type="entry name" value="GNAT"/>
    <property type="match status" value="1"/>
</dbReference>
<name>A0A285V9T4_9ACTN</name>
<protein>
    <submittedName>
        <fullName evidence="2">Putative acetyltransferase</fullName>
    </submittedName>
</protein>
<feature type="domain" description="N-acetyltransferase" evidence="1">
    <location>
        <begin position="1"/>
        <end position="164"/>
    </location>
</feature>
<keyword evidence="3" id="KW-1185">Reference proteome</keyword>
<organism evidence="2 3">
    <name type="scientific">Blastococcus aggregatus</name>
    <dbReference type="NCBI Taxonomy" id="38502"/>
    <lineage>
        <taxon>Bacteria</taxon>
        <taxon>Bacillati</taxon>
        <taxon>Actinomycetota</taxon>
        <taxon>Actinomycetes</taxon>
        <taxon>Geodermatophilales</taxon>
        <taxon>Geodermatophilaceae</taxon>
        <taxon>Blastococcus</taxon>
    </lineage>
</organism>
<evidence type="ECO:0000313" key="3">
    <source>
        <dbReference type="Proteomes" id="UP000219435"/>
    </source>
</evidence>
<gene>
    <name evidence="2" type="ORF">SAMN05660748_3569</name>
</gene>
<accession>A0A285V9T4</accession>
<evidence type="ECO:0000313" key="2">
    <source>
        <dbReference type="EMBL" id="SOC50810.1"/>
    </source>
</evidence>
<dbReference type="Pfam" id="PF00583">
    <property type="entry name" value="Acetyltransf_1"/>
    <property type="match status" value="1"/>
</dbReference>